<feature type="transmembrane region" description="Helical" evidence="7">
    <location>
        <begin position="233"/>
        <end position="253"/>
    </location>
</feature>
<proteinExistence type="inferred from homology"/>
<dbReference type="PROSITE" id="PS50216">
    <property type="entry name" value="DHHC"/>
    <property type="match status" value="1"/>
</dbReference>
<name>A0A9P1N0L3_9PELO</name>
<keyword evidence="4 7" id="KW-1133">Transmembrane helix</keyword>
<keyword evidence="2 7" id="KW-0808">Transferase</keyword>
<dbReference type="Pfam" id="PF01529">
    <property type="entry name" value="DHHC"/>
    <property type="match status" value="1"/>
</dbReference>
<evidence type="ECO:0000256" key="8">
    <source>
        <dbReference type="SAM" id="MobiDB-lite"/>
    </source>
</evidence>
<dbReference type="Proteomes" id="UP001152747">
    <property type="component" value="Unassembled WGS sequence"/>
</dbReference>
<evidence type="ECO:0000256" key="1">
    <source>
        <dbReference type="ARBA" id="ARBA00004141"/>
    </source>
</evidence>
<feature type="transmembrane region" description="Helical" evidence="7">
    <location>
        <begin position="33"/>
        <end position="54"/>
    </location>
</feature>
<evidence type="ECO:0000256" key="7">
    <source>
        <dbReference type="RuleBase" id="RU079119"/>
    </source>
</evidence>
<feature type="domain" description="Palmitoyltransferase DHHC" evidence="9">
    <location>
        <begin position="145"/>
        <end position="268"/>
    </location>
</feature>
<reference evidence="10" key="1">
    <citation type="submission" date="2022-11" db="EMBL/GenBank/DDBJ databases">
        <authorList>
            <person name="Kikuchi T."/>
        </authorList>
    </citation>
    <scope>NUCLEOTIDE SEQUENCE</scope>
    <source>
        <strain evidence="10">PS1010</strain>
    </source>
</reference>
<evidence type="ECO:0000259" key="9">
    <source>
        <dbReference type="Pfam" id="PF01529"/>
    </source>
</evidence>
<sequence length="375" mass="43020">MTENDDSSVSIEFAMSWQKCINKGGCLYETVQAIRWFPVLIVAIACGWGYYAYIYELSIKTVDNWPQRIVYILGFHVLLVLFVTSYFKTIFTAAGKPPPEFCFEGESLDEIRSAQDDDRKLQAVLQRYVQQRKLPLRVRGFENSVRFCEKCNCIKPDRSHHCSLCGQCVLKFDHHCPWVNNCVNFTNYKFFLLFLGYGFTFCLWIFFTDLPYFIDFWRTEFSGNQITGGRFHLLFLVFVSGMFALSLSALFFYHLYLTAKNRSTVESFRAPLIDGRYEKNAFNHGIRANYLEIFGARKLFWLLPVYTTLGSGVDFGIAWNRLSTPPGAAPNAPMSPRNVENIEIGEIRQALSPTEQSEQSEENGGGSKMHGSETV</sequence>
<evidence type="ECO:0000256" key="6">
    <source>
        <dbReference type="ARBA" id="ARBA00023315"/>
    </source>
</evidence>
<feature type="transmembrane region" description="Helical" evidence="7">
    <location>
        <begin position="69"/>
        <end position="87"/>
    </location>
</feature>
<comment type="catalytic activity">
    <reaction evidence="7">
        <text>L-cysteinyl-[protein] + hexadecanoyl-CoA = S-hexadecanoyl-L-cysteinyl-[protein] + CoA</text>
        <dbReference type="Rhea" id="RHEA:36683"/>
        <dbReference type="Rhea" id="RHEA-COMP:10131"/>
        <dbReference type="Rhea" id="RHEA-COMP:11032"/>
        <dbReference type="ChEBI" id="CHEBI:29950"/>
        <dbReference type="ChEBI" id="CHEBI:57287"/>
        <dbReference type="ChEBI" id="CHEBI:57379"/>
        <dbReference type="ChEBI" id="CHEBI:74151"/>
        <dbReference type="EC" id="2.3.1.225"/>
    </reaction>
</comment>
<comment type="subcellular location">
    <subcellularLocation>
        <location evidence="1">Membrane</location>
        <topology evidence="1">Multi-pass membrane protein</topology>
    </subcellularLocation>
</comment>
<dbReference type="EC" id="2.3.1.225" evidence="7"/>
<evidence type="ECO:0000256" key="5">
    <source>
        <dbReference type="ARBA" id="ARBA00023136"/>
    </source>
</evidence>
<keyword evidence="6 7" id="KW-0012">Acyltransferase</keyword>
<evidence type="ECO:0000313" key="11">
    <source>
        <dbReference type="Proteomes" id="UP001152747"/>
    </source>
</evidence>
<protein>
    <recommendedName>
        <fullName evidence="7">Palmitoyltransferase</fullName>
        <ecNumber evidence="7">2.3.1.225</ecNumber>
    </recommendedName>
</protein>
<comment type="caution">
    <text evidence="10">The sequence shown here is derived from an EMBL/GenBank/DDBJ whole genome shotgun (WGS) entry which is preliminary data.</text>
</comment>
<evidence type="ECO:0000256" key="2">
    <source>
        <dbReference type="ARBA" id="ARBA00022679"/>
    </source>
</evidence>
<accession>A0A9P1N0L3</accession>
<feature type="region of interest" description="Disordered" evidence="8">
    <location>
        <begin position="343"/>
        <end position="375"/>
    </location>
</feature>
<dbReference type="OrthoDB" id="9909019at2759"/>
<comment type="domain">
    <text evidence="7">The DHHC domain is required for palmitoyltransferase activity.</text>
</comment>
<comment type="similarity">
    <text evidence="7">Belongs to the DHHC palmitoyltransferase family.</text>
</comment>
<dbReference type="EMBL" id="CANHGI010000003">
    <property type="protein sequence ID" value="CAI5446557.1"/>
    <property type="molecule type" value="Genomic_DNA"/>
</dbReference>
<keyword evidence="11" id="KW-1185">Reference proteome</keyword>
<dbReference type="InterPro" id="IPR001594">
    <property type="entry name" value="Palmitoyltrfase_DHHC"/>
</dbReference>
<keyword evidence="5 7" id="KW-0472">Membrane</keyword>
<gene>
    <name evidence="10" type="ORF">CAMP_LOCUS9194</name>
</gene>
<dbReference type="AlphaFoldDB" id="A0A9P1N0L3"/>
<dbReference type="GO" id="GO:0019706">
    <property type="term" value="F:protein-cysteine S-palmitoyltransferase activity"/>
    <property type="evidence" value="ECO:0007669"/>
    <property type="project" value="UniProtKB-EC"/>
</dbReference>
<dbReference type="GO" id="GO:0016020">
    <property type="term" value="C:membrane"/>
    <property type="evidence" value="ECO:0007669"/>
    <property type="project" value="UniProtKB-SubCell"/>
</dbReference>
<keyword evidence="3 7" id="KW-0812">Transmembrane</keyword>
<dbReference type="InterPro" id="IPR039859">
    <property type="entry name" value="PFA4/ZDH16/20/ERF2-like"/>
</dbReference>
<evidence type="ECO:0000256" key="4">
    <source>
        <dbReference type="ARBA" id="ARBA00022989"/>
    </source>
</evidence>
<feature type="transmembrane region" description="Helical" evidence="7">
    <location>
        <begin position="190"/>
        <end position="213"/>
    </location>
</feature>
<dbReference type="PANTHER" id="PTHR12246">
    <property type="entry name" value="PALMITOYLTRANSFERASE ZDHHC16"/>
    <property type="match status" value="1"/>
</dbReference>
<evidence type="ECO:0000313" key="10">
    <source>
        <dbReference type="EMBL" id="CAI5446557.1"/>
    </source>
</evidence>
<evidence type="ECO:0000256" key="3">
    <source>
        <dbReference type="ARBA" id="ARBA00022692"/>
    </source>
</evidence>
<organism evidence="10 11">
    <name type="scientific">Caenorhabditis angaria</name>
    <dbReference type="NCBI Taxonomy" id="860376"/>
    <lineage>
        <taxon>Eukaryota</taxon>
        <taxon>Metazoa</taxon>
        <taxon>Ecdysozoa</taxon>
        <taxon>Nematoda</taxon>
        <taxon>Chromadorea</taxon>
        <taxon>Rhabditida</taxon>
        <taxon>Rhabditina</taxon>
        <taxon>Rhabditomorpha</taxon>
        <taxon>Rhabditoidea</taxon>
        <taxon>Rhabditidae</taxon>
        <taxon>Peloderinae</taxon>
        <taxon>Caenorhabditis</taxon>
    </lineage>
</organism>